<protein>
    <submittedName>
        <fullName evidence="3">Putative zinc ribbon protein</fullName>
    </submittedName>
</protein>
<evidence type="ECO:0000259" key="2">
    <source>
        <dbReference type="Pfam" id="PF14311"/>
    </source>
</evidence>
<gene>
    <name evidence="3" type="ORF">B0I08_101639</name>
</gene>
<evidence type="ECO:0000313" key="3">
    <source>
        <dbReference type="EMBL" id="PRY70503.1"/>
    </source>
</evidence>
<organism evidence="3 4">
    <name type="scientific">Glaciihabitans tibetensis</name>
    <dbReference type="NCBI Taxonomy" id="1266600"/>
    <lineage>
        <taxon>Bacteria</taxon>
        <taxon>Bacillati</taxon>
        <taxon>Actinomycetota</taxon>
        <taxon>Actinomycetes</taxon>
        <taxon>Micrococcales</taxon>
        <taxon>Microbacteriaceae</taxon>
        <taxon>Glaciihabitans</taxon>
    </lineage>
</organism>
<dbReference type="EMBL" id="PVTL01000001">
    <property type="protein sequence ID" value="PRY70503.1"/>
    <property type="molecule type" value="Genomic_DNA"/>
</dbReference>
<evidence type="ECO:0000313" key="4">
    <source>
        <dbReference type="Proteomes" id="UP000237983"/>
    </source>
</evidence>
<dbReference type="Proteomes" id="UP000237983">
    <property type="component" value="Unassembled WGS sequence"/>
</dbReference>
<feature type="region of interest" description="Disordered" evidence="1">
    <location>
        <begin position="120"/>
        <end position="145"/>
    </location>
</feature>
<comment type="caution">
    <text evidence="3">The sequence shown here is derived from an EMBL/GenBank/DDBJ whole genome shotgun (WGS) entry which is preliminary data.</text>
</comment>
<feature type="domain" description="Treble clef zinc finger" evidence="2">
    <location>
        <begin position="50"/>
        <end position="110"/>
    </location>
</feature>
<dbReference type="InterPro" id="IPR025487">
    <property type="entry name" value="DUF4379"/>
</dbReference>
<dbReference type="Pfam" id="PF14311">
    <property type="entry name" value="DUF4379"/>
    <property type="match status" value="1"/>
</dbReference>
<reference evidence="3 4" key="1">
    <citation type="submission" date="2018-03" db="EMBL/GenBank/DDBJ databases">
        <title>Genomic Encyclopedia of Type Strains, Phase III (KMG-III): the genomes of soil and plant-associated and newly described type strains.</title>
        <authorList>
            <person name="Whitman W."/>
        </authorList>
    </citation>
    <scope>NUCLEOTIDE SEQUENCE [LARGE SCALE GENOMIC DNA]</scope>
    <source>
        <strain evidence="3 4">CGMCC 1.12484</strain>
    </source>
</reference>
<proteinExistence type="predicted"/>
<feature type="compositionally biased region" description="Low complexity" evidence="1">
    <location>
        <begin position="136"/>
        <end position="145"/>
    </location>
</feature>
<accession>A0A2T0VJY5</accession>
<sequence length="401" mass="44768">MSVAMATLIPEERMPENVEQWWARRQRSKSTAIPYPVGQFRSDWERYPVLVRQYHPEFNHGITLTQVPPAADVYLLWQCDVGHLFVATPEEQRSRPGGSRRRSTWCPDCATTAVNRPAPACSYAGAPAKRRPDAPRAPQRASAPAMAPALAPVPAPVPAPYACGHPRDPDRVEKDPADDRCYLCRRLDSSPLTRQQLETMVVARSRVELSNETSTSSSYSWECPRGHGVFAAKIERVLAGKRCPTCAHARVAADGVAVGESFVSPWAPKPASAAEADLRQRLRDALLIPLDHNAVRVARPFFTHVEVWPDFVMPEFRVAIEYDTTGRDGLEHVGRREDIDRRKDRLLRAAGWEVIRIRCGKLQPLGLHDLQASGVTNSLVTRIVDELAQIRGELIVRSYLA</sequence>
<evidence type="ECO:0000256" key="1">
    <source>
        <dbReference type="SAM" id="MobiDB-lite"/>
    </source>
</evidence>
<dbReference type="AlphaFoldDB" id="A0A2T0VJY5"/>
<keyword evidence="4" id="KW-1185">Reference proteome</keyword>
<name>A0A2T0VJY5_9MICO</name>